<dbReference type="Pfam" id="PF05635">
    <property type="entry name" value="23S_rRNA_IVP"/>
    <property type="match status" value="1"/>
</dbReference>
<keyword evidence="2" id="KW-1185">Reference proteome</keyword>
<dbReference type="PANTHER" id="PTHR38471:SF2">
    <property type="entry name" value="FOUR HELIX BUNDLE PROTEIN"/>
    <property type="match status" value="1"/>
</dbReference>
<dbReference type="AlphaFoldDB" id="A0A1I7G547"/>
<accession>A0A1I7G547</accession>
<dbReference type="STRING" id="1224947.SAMN05216480_103191"/>
<dbReference type="PANTHER" id="PTHR38471">
    <property type="entry name" value="FOUR HELIX BUNDLE PROTEIN"/>
    <property type="match status" value="1"/>
</dbReference>
<dbReference type="InterPro" id="IPR036583">
    <property type="entry name" value="23S_rRNA_IVS_sf"/>
</dbReference>
<sequence>MENPKENIIVTKSYQFAIHIVELCKTLQENKEYTLSKQLLKSGTSIGANVEEAVGGISKKDFRAKMSIAYKEARESHYWLRILKDTSYISKEKFDALEIELLPILKILYRIIETSKS</sequence>
<evidence type="ECO:0000313" key="2">
    <source>
        <dbReference type="Proteomes" id="UP000199138"/>
    </source>
</evidence>
<reference evidence="1 2" key="1">
    <citation type="submission" date="2016-10" db="EMBL/GenBank/DDBJ databases">
        <authorList>
            <person name="de Groot N.N."/>
        </authorList>
    </citation>
    <scope>NUCLEOTIDE SEQUENCE [LARGE SCALE GENOMIC DNA]</scope>
    <source>
        <strain evidence="1 2">CGMCC 1.12333</strain>
    </source>
</reference>
<dbReference type="NCBIfam" id="TIGR02436">
    <property type="entry name" value="four helix bundle protein"/>
    <property type="match status" value="1"/>
</dbReference>
<dbReference type="EMBL" id="FPBK01000003">
    <property type="protein sequence ID" value="SFU43592.1"/>
    <property type="molecule type" value="Genomic_DNA"/>
</dbReference>
<dbReference type="PIRSF" id="PIRSF035652">
    <property type="entry name" value="CHP02436"/>
    <property type="match status" value="1"/>
</dbReference>
<proteinExistence type="predicted"/>
<gene>
    <name evidence="1" type="ORF">SAMN05216480_103191</name>
</gene>
<evidence type="ECO:0000313" key="1">
    <source>
        <dbReference type="EMBL" id="SFU43592.1"/>
    </source>
</evidence>
<dbReference type="Gene3D" id="1.20.1440.60">
    <property type="entry name" value="23S rRNA-intervening sequence"/>
    <property type="match status" value="1"/>
</dbReference>
<protein>
    <submittedName>
        <fullName evidence="1">Four helix bundle protein</fullName>
    </submittedName>
</protein>
<organism evidence="1 2">
    <name type="scientific">Pustulibacterium marinum</name>
    <dbReference type="NCBI Taxonomy" id="1224947"/>
    <lineage>
        <taxon>Bacteria</taxon>
        <taxon>Pseudomonadati</taxon>
        <taxon>Bacteroidota</taxon>
        <taxon>Flavobacteriia</taxon>
        <taxon>Flavobacteriales</taxon>
        <taxon>Flavobacteriaceae</taxon>
        <taxon>Pustulibacterium</taxon>
    </lineage>
</organism>
<dbReference type="RefSeq" id="WP_093024399.1">
    <property type="nucleotide sequence ID" value="NZ_FPBK01000003.1"/>
</dbReference>
<dbReference type="OrthoDB" id="285993at2"/>
<dbReference type="SUPFAM" id="SSF158446">
    <property type="entry name" value="IVS-encoded protein-like"/>
    <property type="match status" value="1"/>
</dbReference>
<dbReference type="InterPro" id="IPR012657">
    <property type="entry name" value="23S_rRNA-intervening_sequence"/>
</dbReference>
<dbReference type="Proteomes" id="UP000199138">
    <property type="component" value="Unassembled WGS sequence"/>
</dbReference>
<name>A0A1I7G547_9FLAO</name>